<keyword evidence="4 5" id="KW-0472">Membrane</keyword>
<dbReference type="InterPro" id="IPR009908">
    <property type="entry name" value="Methylamine_util_MauE"/>
</dbReference>
<organism evidence="7 8">
    <name type="scientific">Nibrella viscosa</name>
    <dbReference type="NCBI Taxonomy" id="1084524"/>
    <lineage>
        <taxon>Bacteria</taxon>
        <taxon>Pseudomonadati</taxon>
        <taxon>Bacteroidota</taxon>
        <taxon>Cytophagia</taxon>
        <taxon>Cytophagales</taxon>
        <taxon>Spirosomataceae</taxon>
        <taxon>Nibrella</taxon>
    </lineage>
</organism>
<keyword evidence="3 5" id="KW-1133">Transmembrane helix</keyword>
<sequence length="119" mass="13563">MYLFMQNISLYLMAGIYIVAGILHFISPRTYMAIMPPYIPYPRLIVDISGLFEILLGVGLLFSQTRSLAAWGLILLLVAVFPANIYMATSGKFPNIPQWLLWARLPLQGILIWWAGRYI</sequence>
<comment type="subcellular location">
    <subcellularLocation>
        <location evidence="1">Membrane</location>
        <topology evidence="1">Multi-pass membrane protein</topology>
    </subcellularLocation>
</comment>
<evidence type="ECO:0000313" key="7">
    <source>
        <dbReference type="EMBL" id="GAA4404678.1"/>
    </source>
</evidence>
<dbReference type="Proteomes" id="UP001500936">
    <property type="component" value="Unassembled WGS sequence"/>
</dbReference>
<evidence type="ECO:0000256" key="3">
    <source>
        <dbReference type="ARBA" id="ARBA00022989"/>
    </source>
</evidence>
<evidence type="ECO:0000256" key="5">
    <source>
        <dbReference type="SAM" id="Phobius"/>
    </source>
</evidence>
<dbReference type="PANTHER" id="PTHR36974:SF1">
    <property type="entry name" value="DOXX FAMILY MEMBRANE PROTEIN"/>
    <property type="match status" value="1"/>
</dbReference>
<dbReference type="PANTHER" id="PTHR36974">
    <property type="entry name" value="MEMBRANE PROTEIN-RELATED"/>
    <property type="match status" value="1"/>
</dbReference>
<comment type="caution">
    <text evidence="7">The sequence shown here is derived from an EMBL/GenBank/DDBJ whole genome shotgun (WGS) entry which is preliminary data.</text>
</comment>
<feature type="transmembrane region" description="Helical" evidence="5">
    <location>
        <begin position="99"/>
        <end position="116"/>
    </location>
</feature>
<proteinExistence type="predicted"/>
<feature type="transmembrane region" description="Helical" evidence="5">
    <location>
        <begin position="44"/>
        <end position="62"/>
    </location>
</feature>
<feature type="transmembrane region" description="Helical" evidence="5">
    <location>
        <begin position="12"/>
        <end position="32"/>
    </location>
</feature>
<feature type="domain" description="Methylamine utilisation protein MauE" evidence="6">
    <location>
        <begin position="8"/>
        <end position="90"/>
    </location>
</feature>
<evidence type="ECO:0000256" key="4">
    <source>
        <dbReference type="ARBA" id="ARBA00023136"/>
    </source>
</evidence>
<dbReference type="Pfam" id="PF07291">
    <property type="entry name" value="MauE"/>
    <property type="match status" value="1"/>
</dbReference>
<keyword evidence="2 5" id="KW-0812">Transmembrane</keyword>
<name>A0ABP8KDQ5_9BACT</name>
<feature type="transmembrane region" description="Helical" evidence="5">
    <location>
        <begin position="68"/>
        <end position="87"/>
    </location>
</feature>
<evidence type="ECO:0000256" key="1">
    <source>
        <dbReference type="ARBA" id="ARBA00004141"/>
    </source>
</evidence>
<evidence type="ECO:0000313" key="8">
    <source>
        <dbReference type="Proteomes" id="UP001500936"/>
    </source>
</evidence>
<dbReference type="EMBL" id="BAABHB010000003">
    <property type="protein sequence ID" value="GAA4404678.1"/>
    <property type="molecule type" value="Genomic_DNA"/>
</dbReference>
<evidence type="ECO:0000259" key="6">
    <source>
        <dbReference type="Pfam" id="PF07291"/>
    </source>
</evidence>
<evidence type="ECO:0000256" key="2">
    <source>
        <dbReference type="ARBA" id="ARBA00022692"/>
    </source>
</evidence>
<accession>A0ABP8KDQ5</accession>
<keyword evidence="8" id="KW-1185">Reference proteome</keyword>
<gene>
    <name evidence="7" type="ORF">GCM10023187_22320</name>
</gene>
<protein>
    <submittedName>
        <fullName evidence="7">DoxX family protein</fullName>
    </submittedName>
</protein>
<reference evidence="8" key="1">
    <citation type="journal article" date="2019" name="Int. J. Syst. Evol. Microbiol.">
        <title>The Global Catalogue of Microorganisms (GCM) 10K type strain sequencing project: providing services to taxonomists for standard genome sequencing and annotation.</title>
        <authorList>
            <consortium name="The Broad Institute Genomics Platform"/>
            <consortium name="The Broad Institute Genome Sequencing Center for Infectious Disease"/>
            <person name="Wu L."/>
            <person name="Ma J."/>
        </authorList>
    </citation>
    <scope>NUCLEOTIDE SEQUENCE [LARGE SCALE GENOMIC DNA]</scope>
    <source>
        <strain evidence="8">JCM 17925</strain>
    </source>
</reference>